<accession>A0A671QDP6</accession>
<dbReference type="Proteomes" id="UP000472260">
    <property type="component" value="Unassembled WGS sequence"/>
</dbReference>
<evidence type="ECO:0000313" key="2">
    <source>
        <dbReference type="Ensembl" id="ENSSANP00000068191.1"/>
    </source>
</evidence>
<dbReference type="AlphaFoldDB" id="A0A671QDP6"/>
<protein>
    <submittedName>
        <fullName evidence="2">Uncharacterized protein</fullName>
    </submittedName>
</protein>
<organism evidence="2 3">
    <name type="scientific">Sinocyclocheilus anshuiensis</name>
    <dbReference type="NCBI Taxonomy" id="1608454"/>
    <lineage>
        <taxon>Eukaryota</taxon>
        <taxon>Metazoa</taxon>
        <taxon>Chordata</taxon>
        <taxon>Craniata</taxon>
        <taxon>Vertebrata</taxon>
        <taxon>Euteleostomi</taxon>
        <taxon>Actinopterygii</taxon>
        <taxon>Neopterygii</taxon>
        <taxon>Teleostei</taxon>
        <taxon>Ostariophysi</taxon>
        <taxon>Cypriniformes</taxon>
        <taxon>Cyprinidae</taxon>
        <taxon>Cyprininae</taxon>
        <taxon>Sinocyclocheilus</taxon>
    </lineage>
</organism>
<evidence type="ECO:0000313" key="3">
    <source>
        <dbReference type="Proteomes" id="UP000472260"/>
    </source>
</evidence>
<evidence type="ECO:0000256" key="1">
    <source>
        <dbReference type="SAM" id="MobiDB-lite"/>
    </source>
</evidence>
<reference evidence="2" key="2">
    <citation type="submission" date="2025-09" db="UniProtKB">
        <authorList>
            <consortium name="Ensembl"/>
        </authorList>
    </citation>
    <scope>IDENTIFICATION</scope>
</reference>
<proteinExistence type="predicted"/>
<sequence>MDELRPVEESLASVPSPKQSDVDDHSCTSKNVASVGTQWEDHIFEEHCYIKRQHIRHGRGLVWLRAANNQSLIIIDTSLPQPSNYY</sequence>
<reference evidence="2" key="1">
    <citation type="submission" date="2025-08" db="UniProtKB">
        <authorList>
            <consortium name="Ensembl"/>
        </authorList>
    </citation>
    <scope>IDENTIFICATION</scope>
</reference>
<feature type="region of interest" description="Disordered" evidence="1">
    <location>
        <begin position="1"/>
        <end position="29"/>
    </location>
</feature>
<name>A0A671QDP6_9TELE</name>
<keyword evidence="3" id="KW-1185">Reference proteome</keyword>
<dbReference type="Ensembl" id="ENSSANT00000072484.1">
    <property type="protein sequence ID" value="ENSSANP00000068191.1"/>
    <property type="gene ID" value="ENSSANG00000033990.1"/>
</dbReference>